<dbReference type="PATRIC" id="fig|480391.4.peg.263"/>
<evidence type="ECO:0000256" key="2">
    <source>
        <dbReference type="ARBA" id="ARBA00022448"/>
    </source>
</evidence>
<evidence type="ECO:0000313" key="6">
    <source>
        <dbReference type="EMBL" id="KRO25315.1"/>
    </source>
</evidence>
<organism evidence="6 7">
    <name type="scientific">Pediococcus argentinicus</name>
    <dbReference type="NCBI Taxonomy" id="480391"/>
    <lineage>
        <taxon>Bacteria</taxon>
        <taxon>Bacillati</taxon>
        <taxon>Bacillota</taxon>
        <taxon>Bacilli</taxon>
        <taxon>Lactobacillales</taxon>
        <taxon>Lactobacillaceae</taxon>
        <taxon>Pediococcus</taxon>
    </lineage>
</organism>
<keyword evidence="7" id="KW-1185">Reference proteome</keyword>
<dbReference type="InterPro" id="IPR006127">
    <property type="entry name" value="ZnuA-like"/>
</dbReference>
<reference evidence="6 7" key="1">
    <citation type="journal article" date="2015" name="Genome Announc.">
        <title>Expanding the biotechnology potential of lactobacilli through comparative genomics of 213 strains and associated genera.</title>
        <authorList>
            <person name="Sun Z."/>
            <person name="Harris H.M."/>
            <person name="McCann A."/>
            <person name="Guo C."/>
            <person name="Argimon S."/>
            <person name="Zhang W."/>
            <person name="Yang X."/>
            <person name="Jeffery I.B."/>
            <person name="Cooney J.C."/>
            <person name="Kagawa T.F."/>
            <person name="Liu W."/>
            <person name="Song Y."/>
            <person name="Salvetti E."/>
            <person name="Wrobel A."/>
            <person name="Rasinkangas P."/>
            <person name="Parkhill J."/>
            <person name="Rea M.C."/>
            <person name="O'Sullivan O."/>
            <person name="Ritari J."/>
            <person name="Douillard F.P."/>
            <person name="Paul Ross R."/>
            <person name="Yang R."/>
            <person name="Briner A.E."/>
            <person name="Felis G.E."/>
            <person name="de Vos W.M."/>
            <person name="Barrangou R."/>
            <person name="Klaenhammer T.R."/>
            <person name="Caufield P.W."/>
            <person name="Cui Y."/>
            <person name="Zhang H."/>
            <person name="O'Toole P.W."/>
        </authorList>
    </citation>
    <scope>NUCLEOTIDE SEQUENCE [LARGE SCALE GENOMIC DNA]</scope>
    <source>
        <strain evidence="6 7">DSM 23026</strain>
    </source>
</reference>
<dbReference type="InterPro" id="IPR050492">
    <property type="entry name" value="Bact_metal-bind_prot9"/>
</dbReference>
<proteinExistence type="inferred from homology"/>
<dbReference type="AlphaFoldDB" id="A0A0R2NN90"/>
<protein>
    <recommendedName>
        <fullName evidence="8">ABC-type metal ion transport system, periplasmic component surface adhesin</fullName>
    </recommendedName>
</protein>
<evidence type="ECO:0000313" key="7">
    <source>
        <dbReference type="Proteomes" id="UP000051249"/>
    </source>
</evidence>
<keyword evidence="4" id="KW-0732">Signal</keyword>
<evidence type="ECO:0000256" key="5">
    <source>
        <dbReference type="RuleBase" id="RU003512"/>
    </source>
</evidence>
<dbReference type="InterPro" id="IPR006128">
    <property type="entry name" value="Lipoprotein_PsaA-like"/>
</dbReference>
<dbReference type="GO" id="GO:0030001">
    <property type="term" value="P:metal ion transport"/>
    <property type="evidence" value="ECO:0007669"/>
    <property type="project" value="InterPro"/>
</dbReference>
<dbReference type="GO" id="GO:0046872">
    <property type="term" value="F:metal ion binding"/>
    <property type="evidence" value="ECO:0007669"/>
    <property type="project" value="UniProtKB-KW"/>
</dbReference>
<comment type="subcellular location">
    <subcellularLocation>
        <location evidence="1">Cell envelope</location>
    </subcellularLocation>
</comment>
<dbReference type="Gene3D" id="3.40.50.1980">
    <property type="entry name" value="Nitrogenase molybdenum iron protein domain"/>
    <property type="match status" value="2"/>
</dbReference>
<gene>
    <name evidence="6" type="ORF">IV88_GL000260</name>
</gene>
<dbReference type="SUPFAM" id="SSF53807">
    <property type="entry name" value="Helical backbone' metal receptor"/>
    <property type="match status" value="1"/>
</dbReference>
<dbReference type="EMBL" id="JQCQ01000012">
    <property type="protein sequence ID" value="KRO25315.1"/>
    <property type="molecule type" value="Genomic_DNA"/>
</dbReference>
<dbReference type="GO" id="GO:0007155">
    <property type="term" value="P:cell adhesion"/>
    <property type="evidence" value="ECO:0007669"/>
    <property type="project" value="InterPro"/>
</dbReference>
<sequence>MLNSNHYSLGENMNKLFKYITAFGLMILVLTGCSAPKQHNGKIKVVSTLNFYGEVATQVGGKYVDVDTIIKSSSMDPHEFEPTTNTAKQVSQADLVIMNGVGYDSWMLRLLSATSNVKQIEIAKLLHKKEGANPHLWYVPETMTKLADRTAREYGQIQPKHKEYFLKQAALYKKQIQKVNEQYRVLKKNVKGNRQVDVTEPVYNYTLTALGYMVHNPKFALAMENGTEPAPNQIRSMQNDIKQHRIKFFVFNKQTSSPVINDLVTLAEKHSVPVVKVTETKPSNETYPNWILNQLKQVKAVQDGGK</sequence>
<evidence type="ECO:0000256" key="1">
    <source>
        <dbReference type="ARBA" id="ARBA00004196"/>
    </source>
</evidence>
<dbReference type="PANTHER" id="PTHR42953">
    <property type="entry name" value="HIGH-AFFINITY ZINC UPTAKE SYSTEM PROTEIN ZNUA-RELATED"/>
    <property type="match status" value="1"/>
</dbReference>
<comment type="caution">
    <text evidence="6">The sequence shown here is derived from an EMBL/GenBank/DDBJ whole genome shotgun (WGS) entry which is preliminary data.</text>
</comment>
<dbReference type="GO" id="GO:0030313">
    <property type="term" value="C:cell envelope"/>
    <property type="evidence" value="ECO:0007669"/>
    <property type="project" value="UniProtKB-SubCell"/>
</dbReference>
<dbReference type="PANTHER" id="PTHR42953:SF1">
    <property type="entry name" value="METAL-BINDING PROTEIN HI_0362-RELATED"/>
    <property type="match status" value="1"/>
</dbReference>
<keyword evidence="2 5" id="KW-0813">Transport</keyword>
<comment type="similarity">
    <text evidence="5">Belongs to the bacterial solute-binding protein 9 family.</text>
</comment>
<dbReference type="PRINTS" id="PR00690">
    <property type="entry name" value="ADHESNFAMILY"/>
</dbReference>
<evidence type="ECO:0000256" key="3">
    <source>
        <dbReference type="ARBA" id="ARBA00022723"/>
    </source>
</evidence>
<accession>A0A0R2NN90</accession>
<keyword evidence="3" id="KW-0479">Metal-binding</keyword>
<evidence type="ECO:0000256" key="4">
    <source>
        <dbReference type="ARBA" id="ARBA00022729"/>
    </source>
</evidence>
<evidence type="ECO:0008006" key="8">
    <source>
        <dbReference type="Google" id="ProtNLM"/>
    </source>
</evidence>
<name>A0A0R2NN90_9LACO</name>
<dbReference type="Proteomes" id="UP000051249">
    <property type="component" value="Unassembled WGS sequence"/>
</dbReference>
<dbReference type="Pfam" id="PF01297">
    <property type="entry name" value="ZnuA"/>
    <property type="match status" value="1"/>
</dbReference>